<keyword evidence="3" id="KW-1185">Reference proteome</keyword>
<evidence type="ECO:0000313" key="2">
    <source>
        <dbReference type="EMBL" id="ARX88335.1"/>
    </source>
</evidence>
<dbReference type="KEGG" id="salf:SMD44_07822"/>
<gene>
    <name evidence="2" type="ORF">SMD44_07822</name>
</gene>
<evidence type="ECO:0000313" key="3">
    <source>
        <dbReference type="Proteomes" id="UP000195880"/>
    </source>
</evidence>
<proteinExistence type="predicted"/>
<protein>
    <submittedName>
        <fullName evidence="2">Putative thiamine pyrophosphate-containing protein YdaP</fullName>
    </submittedName>
</protein>
<name>A0A1Z1WPI5_9ACTN</name>
<accession>A0A1Z1WPI5</accession>
<dbReference type="AlphaFoldDB" id="A0A1Z1WPI5"/>
<reference evidence="2 3" key="1">
    <citation type="submission" date="2017-05" db="EMBL/GenBank/DDBJ databases">
        <title>Streptomyces alboflavus Genome sequencing and assembly.</title>
        <authorList>
            <person name="Wang Y."/>
            <person name="Du B."/>
            <person name="Ding Y."/>
            <person name="Liu H."/>
            <person name="Hou Q."/>
            <person name="Liu K."/>
            <person name="Wang C."/>
            <person name="Yao L."/>
        </authorList>
    </citation>
    <scope>NUCLEOTIDE SEQUENCE [LARGE SCALE GENOMIC DNA]</scope>
    <source>
        <strain evidence="2 3">MDJK44</strain>
    </source>
</reference>
<dbReference type="Proteomes" id="UP000195880">
    <property type="component" value="Chromosome"/>
</dbReference>
<feature type="compositionally biased region" description="Basic and acidic residues" evidence="1">
    <location>
        <begin position="19"/>
        <end position="30"/>
    </location>
</feature>
<sequence>MVRQGFKAKVQDMLPGRRHREDRPGAGEGP</sequence>
<organism evidence="2 3">
    <name type="scientific">Streptomyces alboflavus</name>
    <dbReference type="NCBI Taxonomy" id="67267"/>
    <lineage>
        <taxon>Bacteria</taxon>
        <taxon>Bacillati</taxon>
        <taxon>Actinomycetota</taxon>
        <taxon>Actinomycetes</taxon>
        <taxon>Kitasatosporales</taxon>
        <taxon>Streptomycetaceae</taxon>
        <taxon>Streptomyces</taxon>
    </lineage>
</organism>
<evidence type="ECO:0000256" key="1">
    <source>
        <dbReference type="SAM" id="MobiDB-lite"/>
    </source>
</evidence>
<feature type="region of interest" description="Disordered" evidence="1">
    <location>
        <begin position="1"/>
        <end position="30"/>
    </location>
</feature>
<dbReference type="EMBL" id="CP021748">
    <property type="protein sequence ID" value="ARX88335.1"/>
    <property type="molecule type" value="Genomic_DNA"/>
</dbReference>